<proteinExistence type="predicted"/>
<dbReference type="OrthoDB" id="7225640at2"/>
<evidence type="ECO:0000313" key="2">
    <source>
        <dbReference type="EMBL" id="CAP57452.1"/>
    </source>
</evidence>
<accession>A9H4L3</accession>
<dbReference type="KEGG" id="gdi:GDI3509"/>
<sequence length="217" mass="22610">MKISTIKLMTIGAGCTAAAFALVEVYGGNPTFPAPAHATPHTAAAAPAAPADTTSSLAQLSQSSGPWAYRCLYGRPPAGGPVLCSAEQRLTTQDPQKKAVPVGVVAFSRERTATGFPTSYRVAVQMPLMVSLVRPPTIAVDDGTPVPLTWQVCSTRGCIASVPAIPDAWLVDARHGKIGHIQIGTIQGASITINFALADLDTALNTLDNWAHRQSPS</sequence>
<dbReference type="EMBL" id="AM889285">
    <property type="protein sequence ID" value="CAP57452.1"/>
    <property type="molecule type" value="Genomic_DNA"/>
</dbReference>
<name>A9H4L3_GLUDA</name>
<dbReference type="Gene3D" id="2.60.40.1880">
    <property type="entry name" value="Invasion associated locus B (IalB) protein"/>
    <property type="match status" value="1"/>
</dbReference>
<keyword evidence="1" id="KW-0732">Signal</keyword>
<feature type="signal peptide" evidence="1">
    <location>
        <begin position="1"/>
        <end position="21"/>
    </location>
</feature>
<protein>
    <recommendedName>
        <fullName evidence="4">Invasion associated locus B family protein</fullName>
    </recommendedName>
</protein>
<dbReference type="AlphaFoldDB" id="A9H4L3"/>
<dbReference type="Pfam" id="PF06776">
    <property type="entry name" value="IalB"/>
    <property type="match status" value="1"/>
</dbReference>
<evidence type="ECO:0000256" key="1">
    <source>
        <dbReference type="SAM" id="SignalP"/>
    </source>
</evidence>
<evidence type="ECO:0008006" key="4">
    <source>
        <dbReference type="Google" id="ProtNLM"/>
    </source>
</evidence>
<evidence type="ECO:0000313" key="3">
    <source>
        <dbReference type="Proteomes" id="UP000001176"/>
    </source>
</evidence>
<feature type="chain" id="PRO_5002738295" description="Invasion associated locus B family protein" evidence="1">
    <location>
        <begin position="22"/>
        <end position="217"/>
    </location>
</feature>
<dbReference type="Proteomes" id="UP000001176">
    <property type="component" value="Chromosome"/>
</dbReference>
<organism evidence="2 3">
    <name type="scientific">Gluconacetobacter diazotrophicus (strain ATCC 49037 / DSM 5601 / CCUG 37298 / CIP 103539 / LMG 7603 / PAl5)</name>
    <dbReference type="NCBI Taxonomy" id="272568"/>
    <lineage>
        <taxon>Bacteria</taxon>
        <taxon>Pseudomonadati</taxon>
        <taxon>Pseudomonadota</taxon>
        <taxon>Alphaproteobacteria</taxon>
        <taxon>Acetobacterales</taxon>
        <taxon>Acetobacteraceae</taxon>
        <taxon>Gluconacetobacter</taxon>
    </lineage>
</organism>
<reference evidence="2 3" key="1">
    <citation type="journal article" date="2009" name="BMC Genomics">
        <title>Complete genome sequence of the sugarcane nitrogen-fixing endophyte Gluconacetobacter diazotrophicus Pal5.</title>
        <authorList>
            <person name="Bertalan M."/>
            <person name="Albano R."/>
            <person name="Padua V."/>
            <person name="Rouws L."/>
            <person name="Rojas C."/>
            <person name="Hemerly A."/>
            <person name="Teixeira K."/>
            <person name="Schwab S."/>
            <person name="Araujo J."/>
            <person name="Oliveira A."/>
            <person name="Franca L."/>
            <person name="Magalhaes V."/>
            <person name="Alqueres S."/>
            <person name="Cardoso A."/>
            <person name="Almeida W."/>
            <person name="Loureiro M.M."/>
            <person name="Nogueira E."/>
            <person name="Cidade D."/>
            <person name="Oliveira D."/>
            <person name="Simao T."/>
            <person name="Macedo J."/>
            <person name="Valadao A."/>
            <person name="Dreschsel M."/>
            <person name="Freitas F."/>
            <person name="Vidal M."/>
            <person name="Guedes H."/>
            <person name="Rodrigues E."/>
            <person name="Meneses C."/>
            <person name="Brioso P."/>
            <person name="Pozzer L."/>
            <person name="Figueiredo D."/>
            <person name="Montano H."/>
            <person name="Junior J."/>
            <person name="Filho G."/>
            <person name="Flores V."/>
            <person name="Ferreira B."/>
            <person name="Branco A."/>
            <person name="Gonzalez P."/>
            <person name="Guillobel H."/>
            <person name="Lemos M."/>
            <person name="Seibel L."/>
            <person name="Macedo J."/>
            <person name="Alves-Ferreira M."/>
            <person name="Sachetto-Martins G."/>
            <person name="Coelho A."/>
            <person name="Santos E."/>
            <person name="Amaral G."/>
            <person name="Neves A."/>
            <person name="Pacheco A.B."/>
            <person name="Carvalho D."/>
            <person name="Lery L."/>
            <person name="Bisch P."/>
            <person name="Rossle S.C."/>
            <person name="Urmenyi T."/>
            <person name="Kruger W.V."/>
            <person name="Martins O."/>
            <person name="Baldani J.I."/>
            <person name="Ferreira P.C."/>
        </authorList>
    </citation>
    <scope>NUCLEOTIDE SEQUENCE [LARGE SCALE GENOMIC DNA]</scope>
    <source>
        <strain evidence="3">ATCC 49037 / DSM 5601 / CCUG 37298 / CIP 103539 / LMG 7603 / PAl5</strain>
    </source>
</reference>
<dbReference type="InterPro" id="IPR010642">
    <property type="entry name" value="Invasion_prot_B"/>
</dbReference>
<keyword evidence="3" id="KW-1185">Reference proteome</keyword>
<dbReference type="InterPro" id="IPR038696">
    <property type="entry name" value="IalB_sf"/>
</dbReference>
<gene>
    <name evidence="2" type="ordered locus">GDI3509</name>
</gene>